<dbReference type="PROSITE" id="PS51375">
    <property type="entry name" value="PPR"/>
    <property type="match status" value="4"/>
</dbReference>
<dbReference type="Gramene" id="PAN25323">
    <property type="protein sequence ID" value="PAN25323"/>
    <property type="gene ID" value="PAHAL_4G292600"/>
</dbReference>
<gene>
    <name evidence="5" type="ORF">PAHAL_4G292600</name>
</gene>
<dbReference type="GO" id="GO:0003723">
    <property type="term" value="F:RNA binding"/>
    <property type="evidence" value="ECO:0007669"/>
    <property type="project" value="InterPro"/>
</dbReference>
<feature type="repeat" description="PPR" evidence="3">
    <location>
        <begin position="194"/>
        <end position="228"/>
    </location>
</feature>
<dbReference type="Gramene" id="PAN25324">
    <property type="protein sequence ID" value="PAN25324"/>
    <property type="gene ID" value="PAHAL_4G292600"/>
</dbReference>
<dbReference type="InterPro" id="IPR046848">
    <property type="entry name" value="E_motif"/>
</dbReference>
<protein>
    <recommendedName>
        <fullName evidence="6">Pentacotripeptide-repeat region of PRORP domain-containing protein</fullName>
    </recommendedName>
</protein>
<proteinExistence type="predicted"/>
<reference evidence="5" key="1">
    <citation type="submission" date="2018-04" db="EMBL/GenBank/DDBJ databases">
        <title>WGS assembly of Panicum hallii.</title>
        <authorList>
            <person name="Lovell J."/>
            <person name="Jenkins J."/>
            <person name="Lowry D."/>
            <person name="Mamidi S."/>
            <person name="Sreedasyam A."/>
            <person name="Weng X."/>
            <person name="Barry K."/>
            <person name="Bonette J."/>
            <person name="Campitelli B."/>
            <person name="Daum C."/>
            <person name="Gordon S."/>
            <person name="Gould B."/>
            <person name="Lipzen A."/>
            <person name="Macqueen A."/>
            <person name="Palacio-Mejia J."/>
            <person name="Plott C."/>
            <person name="Shakirov E."/>
            <person name="Shu S."/>
            <person name="Yoshinaga Y."/>
            <person name="Zane M."/>
            <person name="Rokhsar D."/>
            <person name="Grimwood J."/>
            <person name="Schmutz J."/>
            <person name="Juenger T."/>
        </authorList>
    </citation>
    <scope>NUCLEOTIDE SEQUENCE [LARGE SCALE GENOMIC DNA]</scope>
    <source>
        <strain evidence="5">FIL2</strain>
    </source>
</reference>
<dbReference type="Pfam" id="PF01535">
    <property type="entry name" value="PPR"/>
    <property type="match status" value="2"/>
</dbReference>
<dbReference type="Pfam" id="PF20431">
    <property type="entry name" value="E_motif"/>
    <property type="match status" value="1"/>
</dbReference>
<dbReference type="InterPro" id="IPR002885">
    <property type="entry name" value="PPR_rpt"/>
</dbReference>
<evidence type="ECO:0000256" key="3">
    <source>
        <dbReference type="PROSITE-ProRule" id="PRU00708"/>
    </source>
</evidence>
<dbReference type="InterPro" id="IPR011990">
    <property type="entry name" value="TPR-like_helical_dom_sf"/>
</dbReference>
<evidence type="ECO:0000256" key="4">
    <source>
        <dbReference type="SAM" id="MobiDB-lite"/>
    </source>
</evidence>
<dbReference type="EMBL" id="CM008049">
    <property type="protein sequence ID" value="PAN25324.1"/>
    <property type="molecule type" value="Genomic_DNA"/>
</dbReference>
<feature type="repeat" description="PPR" evidence="3">
    <location>
        <begin position="397"/>
        <end position="431"/>
    </location>
</feature>
<evidence type="ECO:0000313" key="5">
    <source>
        <dbReference type="EMBL" id="PAN25324.1"/>
    </source>
</evidence>
<keyword evidence="2" id="KW-0809">Transit peptide</keyword>
<dbReference type="Pfam" id="PF13041">
    <property type="entry name" value="PPR_2"/>
    <property type="match status" value="1"/>
</dbReference>
<feature type="repeat" description="PPR" evidence="3">
    <location>
        <begin position="296"/>
        <end position="330"/>
    </location>
</feature>
<dbReference type="FunFam" id="1.25.40.10:FF:000090">
    <property type="entry name" value="Pentatricopeptide repeat-containing protein, chloroplastic"/>
    <property type="match status" value="1"/>
</dbReference>
<dbReference type="FunFam" id="1.25.40.10:FF:000351">
    <property type="entry name" value="Pentatricopeptide repeat-containing protein"/>
    <property type="match status" value="1"/>
</dbReference>
<dbReference type="AlphaFoldDB" id="A0A2S3HL03"/>
<organism evidence="5">
    <name type="scientific">Panicum hallii</name>
    <dbReference type="NCBI Taxonomy" id="206008"/>
    <lineage>
        <taxon>Eukaryota</taxon>
        <taxon>Viridiplantae</taxon>
        <taxon>Streptophyta</taxon>
        <taxon>Embryophyta</taxon>
        <taxon>Tracheophyta</taxon>
        <taxon>Spermatophyta</taxon>
        <taxon>Magnoliopsida</taxon>
        <taxon>Liliopsida</taxon>
        <taxon>Poales</taxon>
        <taxon>Poaceae</taxon>
        <taxon>PACMAD clade</taxon>
        <taxon>Panicoideae</taxon>
        <taxon>Panicodae</taxon>
        <taxon>Paniceae</taxon>
        <taxon>Panicinae</taxon>
        <taxon>Panicum</taxon>
        <taxon>Panicum sect. Panicum</taxon>
    </lineage>
</organism>
<dbReference type="PANTHER" id="PTHR47926:SF341">
    <property type="entry name" value="PENTATRICOPEPTIDE REPEAT-CONTAINING PROTEIN"/>
    <property type="match status" value="1"/>
</dbReference>
<dbReference type="InterPro" id="IPR046960">
    <property type="entry name" value="PPR_At4g14850-like_plant"/>
</dbReference>
<name>A0A2S3HL03_9POAL</name>
<dbReference type="PANTHER" id="PTHR47926">
    <property type="entry name" value="PENTATRICOPEPTIDE REPEAT-CONTAINING PROTEIN"/>
    <property type="match status" value="1"/>
</dbReference>
<feature type="region of interest" description="Disordered" evidence="4">
    <location>
        <begin position="1"/>
        <end position="34"/>
    </location>
</feature>
<evidence type="ECO:0000256" key="1">
    <source>
        <dbReference type="ARBA" id="ARBA00022737"/>
    </source>
</evidence>
<dbReference type="EMBL" id="CM008049">
    <property type="protein sequence ID" value="PAN25323.1"/>
    <property type="molecule type" value="Genomic_DNA"/>
</dbReference>
<sequence>MGSQTLARGALTVSRTHPPSTPTRASPSGRDHSLSAAAARVLRLEAPAAASSTYLWNRLLGLLCSGSGAPGPLALARRVFDAMPERDAVSHNTLIACLSRAGHGHAAERARTYSRMLREDGVMPTGTTLSALLTVSGGDAASACRGFFRQVHAHAVRFGLCSNAFVGSALVRAYQRCGDADAMFGVFEEIDEPDVVCWNVMIDACARSRRAWRAVEMLSRMCRGGGVADRFTLASILKACSCGHDLGLGMQLHAWAWKIGSESETATCNALITMYLKCGGGVHSAANVFDGISEPNIISWTAVIAGLVQNGLAMEAAGFYKHMVRVGEKENDFCFTSVLSAFSNLASLEHGKMVHCRAVKAGFCFDTILGNALLDMYFKCGSSADAQFVFDAMQAHDVVSWTAMVVGYGRHGEARKAVECFRAMVDGGFKPDSITFLAVLSACSRGGIVDEGLNIFRCMAEDHGIKPDREHCACLVHLLGHAGRLNEAETLIRKMGLQLDSFAWESLLSACGIHGEVELGKRSAGKVMELEPWKDGPYVLLSNMCAEQCQWREKETLRGRLDYSNVRKDAALSWFPVSEAN</sequence>
<dbReference type="Proteomes" id="UP000243499">
    <property type="component" value="Chromosome 4"/>
</dbReference>
<dbReference type="GO" id="GO:0009451">
    <property type="term" value="P:RNA modification"/>
    <property type="evidence" value="ECO:0007669"/>
    <property type="project" value="InterPro"/>
</dbReference>
<accession>A0A2S3HL03</accession>
<evidence type="ECO:0008006" key="6">
    <source>
        <dbReference type="Google" id="ProtNLM"/>
    </source>
</evidence>
<keyword evidence="1" id="KW-0677">Repeat</keyword>
<dbReference type="NCBIfam" id="TIGR00756">
    <property type="entry name" value="PPR"/>
    <property type="match status" value="1"/>
</dbReference>
<feature type="compositionally biased region" description="Polar residues" evidence="4">
    <location>
        <begin position="13"/>
        <end position="26"/>
    </location>
</feature>
<feature type="repeat" description="PPR" evidence="3">
    <location>
        <begin position="432"/>
        <end position="467"/>
    </location>
</feature>
<evidence type="ECO:0000256" key="2">
    <source>
        <dbReference type="ARBA" id="ARBA00022946"/>
    </source>
</evidence>
<dbReference type="Gene3D" id="1.25.40.10">
    <property type="entry name" value="Tetratricopeptide repeat domain"/>
    <property type="match status" value="4"/>
</dbReference>